<evidence type="ECO:0000313" key="2">
    <source>
        <dbReference type="EMBL" id="OGD30801.1"/>
    </source>
</evidence>
<dbReference type="InterPro" id="IPR010982">
    <property type="entry name" value="Lambda_DNA-bd_dom_sf"/>
</dbReference>
<dbReference type="PROSITE" id="PS50943">
    <property type="entry name" value="HTH_CROC1"/>
    <property type="match status" value="1"/>
</dbReference>
<comment type="caution">
    <text evidence="2">The sequence shown here is derived from an EMBL/GenBank/DDBJ whole genome shotgun (WGS) entry which is preliminary data.</text>
</comment>
<dbReference type="Proteomes" id="UP000179184">
    <property type="component" value="Unassembled WGS sequence"/>
</dbReference>
<accession>A0A1F5BJL1</accession>
<dbReference type="SMART" id="SM00530">
    <property type="entry name" value="HTH_XRE"/>
    <property type="match status" value="1"/>
</dbReference>
<dbReference type="EMBL" id="MEYN01000011">
    <property type="protein sequence ID" value="OGD30801.1"/>
    <property type="molecule type" value="Genomic_DNA"/>
</dbReference>
<feature type="domain" description="HTH cro/C1-type" evidence="1">
    <location>
        <begin position="17"/>
        <end position="71"/>
    </location>
</feature>
<dbReference type="CDD" id="cd00093">
    <property type="entry name" value="HTH_XRE"/>
    <property type="match status" value="1"/>
</dbReference>
<dbReference type="Gene3D" id="1.10.260.40">
    <property type="entry name" value="lambda repressor-like DNA-binding domains"/>
    <property type="match status" value="1"/>
</dbReference>
<dbReference type="AlphaFoldDB" id="A0A1F5BJL1"/>
<sequence length="72" mass="8472">MVKSIHTKEYAYFVGRLRKARLEVKLTQVQVARKLGRPQSHVSNVESGQQRIDVVELKRFAKMYGKDMNYFL</sequence>
<protein>
    <recommendedName>
        <fullName evidence="1">HTH cro/C1-type domain-containing protein</fullName>
    </recommendedName>
</protein>
<proteinExistence type="predicted"/>
<dbReference type="InterPro" id="IPR001387">
    <property type="entry name" value="Cro/C1-type_HTH"/>
</dbReference>
<dbReference type="GO" id="GO:0003677">
    <property type="term" value="F:DNA binding"/>
    <property type="evidence" value="ECO:0007669"/>
    <property type="project" value="InterPro"/>
</dbReference>
<evidence type="ECO:0000259" key="1">
    <source>
        <dbReference type="PROSITE" id="PS50943"/>
    </source>
</evidence>
<dbReference type="SUPFAM" id="SSF47413">
    <property type="entry name" value="lambda repressor-like DNA-binding domains"/>
    <property type="match status" value="1"/>
</dbReference>
<organism evidence="2 3">
    <name type="scientific">Candidatus Azambacteria bacterium RIFCSPHIGHO2_02_46_12</name>
    <dbReference type="NCBI Taxonomy" id="1797295"/>
    <lineage>
        <taxon>Bacteria</taxon>
        <taxon>Candidatus Azamiibacteriota</taxon>
    </lineage>
</organism>
<dbReference type="Pfam" id="PF01381">
    <property type="entry name" value="HTH_3"/>
    <property type="match status" value="1"/>
</dbReference>
<gene>
    <name evidence="2" type="ORF">A2W60_01620</name>
</gene>
<reference evidence="2 3" key="1">
    <citation type="journal article" date="2016" name="Nat. Commun.">
        <title>Thousands of microbial genomes shed light on interconnected biogeochemical processes in an aquifer system.</title>
        <authorList>
            <person name="Anantharaman K."/>
            <person name="Brown C.T."/>
            <person name="Hug L.A."/>
            <person name="Sharon I."/>
            <person name="Castelle C.J."/>
            <person name="Probst A.J."/>
            <person name="Thomas B.C."/>
            <person name="Singh A."/>
            <person name="Wilkins M.J."/>
            <person name="Karaoz U."/>
            <person name="Brodie E.L."/>
            <person name="Williams K.H."/>
            <person name="Hubbard S.S."/>
            <person name="Banfield J.F."/>
        </authorList>
    </citation>
    <scope>NUCLEOTIDE SEQUENCE [LARGE SCALE GENOMIC DNA]</scope>
</reference>
<name>A0A1F5BJL1_9BACT</name>
<evidence type="ECO:0000313" key="3">
    <source>
        <dbReference type="Proteomes" id="UP000179184"/>
    </source>
</evidence>